<sequence>MGGDDDGLVSGPALLRRLQREVGKAVIGREGALELLLCALLAGGHVLLEDVPGTGKTLMAKSFARVLGLGFKRIQFTPDLLPADVTGSLVFDQSRAEFVFRPGPLFSQVVLVDEVNRATPRTQAAMLEAMEERQVTVDGVTRPLEPPFIVLATQNPVEFQGTFPLPEAQLDRFMLRISQGYPDEAEEALILAGDGGAPATLAPVLGVAELRSLGAQVDGVRVVDDVRRYLLALIRATRTHAQIALGASPRAAVVLLRACRALACLRGRDYVEPDDIKDLLLPVLEHRIVLATEARLKERSVRALLTEILAATPVPVEADAVRGASHA</sequence>
<dbReference type="InterPro" id="IPR003593">
    <property type="entry name" value="AAA+_ATPase"/>
</dbReference>
<protein>
    <submittedName>
        <fullName evidence="5">MoxR-like ATPase</fullName>
    </submittedName>
</protein>
<dbReference type="PANTHER" id="PTHR42759:SF5">
    <property type="entry name" value="METHANOL DEHYDROGENASE REGULATOR"/>
    <property type="match status" value="1"/>
</dbReference>
<dbReference type="InterPro" id="IPR050764">
    <property type="entry name" value="CbbQ/NirQ/NorQ/GpvN"/>
</dbReference>
<evidence type="ECO:0000256" key="3">
    <source>
        <dbReference type="ARBA" id="ARBA00061607"/>
    </source>
</evidence>
<organism evidence="5 6">
    <name type="scientific">Plasticicumulans lactativorans</name>
    <dbReference type="NCBI Taxonomy" id="1133106"/>
    <lineage>
        <taxon>Bacteria</taxon>
        <taxon>Pseudomonadati</taxon>
        <taxon>Pseudomonadota</taxon>
        <taxon>Gammaproteobacteria</taxon>
        <taxon>Candidatus Competibacteraceae</taxon>
        <taxon>Plasticicumulans</taxon>
    </lineage>
</organism>
<dbReference type="Proteomes" id="UP000295765">
    <property type="component" value="Unassembled WGS sequence"/>
</dbReference>
<evidence type="ECO:0000259" key="4">
    <source>
        <dbReference type="SMART" id="SM00382"/>
    </source>
</evidence>
<dbReference type="EMBL" id="SLWY01000007">
    <property type="protein sequence ID" value="TCO81748.1"/>
    <property type="molecule type" value="Genomic_DNA"/>
</dbReference>
<keyword evidence="6" id="KW-1185">Reference proteome</keyword>
<keyword evidence="2" id="KW-0067">ATP-binding</keyword>
<dbReference type="CDD" id="cd00009">
    <property type="entry name" value="AAA"/>
    <property type="match status" value="1"/>
</dbReference>
<dbReference type="AlphaFoldDB" id="A0A4R2LBI7"/>
<dbReference type="GO" id="GO:0016887">
    <property type="term" value="F:ATP hydrolysis activity"/>
    <property type="evidence" value="ECO:0007669"/>
    <property type="project" value="InterPro"/>
</dbReference>
<keyword evidence="1" id="KW-0547">Nucleotide-binding</keyword>
<dbReference type="Pfam" id="PF07726">
    <property type="entry name" value="AAA_3"/>
    <property type="match status" value="1"/>
</dbReference>
<dbReference type="InterPro" id="IPR011703">
    <property type="entry name" value="ATPase_AAA-3"/>
</dbReference>
<reference evidence="5 6" key="1">
    <citation type="submission" date="2019-03" db="EMBL/GenBank/DDBJ databases">
        <title>Genomic Encyclopedia of Type Strains, Phase IV (KMG-IV): sequencing the most valuable type-strain genomes for metagenomic binning, comparative biology and taxonomic classification.</title>
        <authorList>
            <person name="Goeker M."/>
        </authorList>
    </citation>
    <scope>NUCLEOTIDE SEQUENCE [LARGE SCALE GENOMIC DNA]</scope>
    <source>
        <strain evidence="5 6">DSM 25287</strain>
    </source>
</reference>
<accession>A0A4R2LBI7</accession>
<feature type="domain" description="AAA+ ATPase" evidence="4">
    <location>
        <begin position="42"/>
        <end position="183"/>
    </location>
</feature>
<dbReference type="Gene3D" id="1.10.8.80">
    <property type="entry name" value="Magnesium chelatase subunit I, C-Terminal domain"/>
    <property type="match status" value="1"/>
</dbReference>
<comment type="similarity">
    <text evidence="3">Belongs to the MoxR family.</text>
</comment>
<dbReference type="SUPFAM" id="SSF52540">
    <property type="entry name" value="P-loop containing nucleoside triphosphate hydrolases"/>
    <property type="match status" value="1"/>
</dbReference>
<dbReference type="FunFam" id="3.40.50.300:FF:000640">
    <property type="entry name" value="MoxR family ATPase"/>
    <property type="match status" value="1"/>
</dbReference>
<dbReference type="RefSeq" id="WP_132540951.1">
    <property type="nucleotide sequence ID" value="NZ_SLWY01000007.1"/>
</dbReference>
<dbReference type="Pfam" id="PF17863">
    <property type="entry name" value="AAA_lid_2"/>
    <property type="match status" value="1"/>
</dbReference>
<dbReference type="InterPro" id="IPR041628">
    <property type="entry name" value="ChlI/MoxR_AAA_lid"/>
</dbReference>
<dbReference type="GO" id="GO:0005524">
    <property type="term" value="F:ATP binding"/>
    <property type="evidence" value="ECO:0007669"/>
    <property type="project" value="UniProtKB-KW"/>
</dbReference>
<evidence type="ECO:0000256" key="2">
    <source>
        <dbReference type="ARBA" id="ARBA00022840"/>
    </source>
</evidence>
<comment type="caution">
    <text evidence="5">The sequence shown here is derived from an EMBL/GenBank/DDBJ whole genome shotgun (WGS) entry which is preliminary data.</text>
</comment>
<evidence type="ECO:0000313" key="5">
    <source>
        <dbReference type="EMBL" id="TCO81748.1"/>
    </source>
</evidence>
<name>A0A4R2LBI7_9GAMM</name>
<dbReference type="InterPro" id="IPR027417">
    <property type="entry name" value="P-loop_NTPase"/>
</dbReference>
<dbReference type="PIRSF" id="PIRSF002849">
    <property type="entry name" value="AAA_ATPase_chaperone_MoxR_prd"/>
    <property type="match status" value="1"/>
</dbReference>
<proteinExistence type="inferred from homology"/>
<dbReference type="SMART" id="SM00382">
    <property type="entry name" value="AAA"/>
    <property type="match status" value="1"/>
</dbReference>
<evidence type="ECO:0000313" key="6">
    <source>
        <dbReference type="Proteomes" id="UP000295765"/>
    </source>
</evidence>
<dbReference type="OrthoDB" id="9808397at2"/>
<evidence type="ECO:0000256" key="1">
    <source>
        <dbReference type="ARBA" id="ARBA00022741"/>
    </source>
</evidence>
<gene>
    <name evidence="5" type="ORF">EV699_107141</name>
</gene>
<dbReference type="Gene3D" id="3.40.50.300">
    <property type="entry name" value="P-loop containing nucleotide triphosphate hydrolases"/>
    <property type="match status" value="1"/>
</dbReference>
<dbReference type="PANTHER" id="PTHR42759">
    <property type="entry name" value="MOXR FAMILY PROTEIN"/>
    <property type="match status" value="1"/>
</dbReference>